<evidence type="ECO:0000256" key="1">
    <source>
        <dbReference type="SAM" id="MobiDB-lite"/>
    </source>
</evidence>
<feature type="compositionally biased region" description="Basic residues" evidence="1">
    <location>
        <begin position="50"/>
        <end position="80"/>
    </location>
</feature>
<feature type="region of interest" description="Disordered" evidence="1">
    <location>
        <begin position="304"/>
        <end position="680"/>
    </location>
</feature>
<name>A0A6J4LLE6_9ACTN</name>
<protein>
    <submittedName>
        <fullName evidence="2">Uncharacterized protein</fullName>
    </submittedName>
</protein>
<feature type="compositionally biased region" description="Basic and acidic residues" evidence="1">
    <location>
        <begin position="414"/>
        <end position="454"/>
    </location>
</feature>
<feature type="compositionally biased region" description="Basic and acidic residues" evidence="1">
    <location>
        <begin position="354"/>
        <end position="368"/>
    </location>
</feature>
<feature type="compositionally biased region" description="Low complexity" evidence="1">
    <location>
        <begin position="81"/>
        <end position="93"/>
    </location>
</feature>
<feature type="compositionally biased region" description="Basic and acidic residues" evidence="1">
    <location>
        <begin position="267"/>
        <end position="277"/>
    </location>
</feature>
<feature type="region of interest" description="Disordered" evidence="1">
    <location>
        <begin position="43"/>
        <end position="103"/>
    </location>
</feature>
<organism evidence="2">
    <name type="scientific">uncultured Frankineae bacterium</name>
    <dbReference type="NCBI Taxonomy" id="437475"/>
    <lineage>
        <taxon>Bacteria</taxon>
        <taxon>Bacillati</taxon>
        <taxon>Actinomycetota</taxon>
        <taxon>Actinomycetes</taxon>
        <taxon>Frankiales</taxon>
        <taxon>environmental samples</taxon>
    </lineage>
</organism>
<feature type="compositionally biased region" description="Basic and acidic residues" evidence="1">
    <location>
        <begin position="319"/>
        <end position="345"/>
    </location>
</feature>
<dbReference type="AlphaFoldDB" id="A0A6J4LLE6"/>
<feature type="compositionally biased region" description="Basic and acidic residues" evidence="1">
    <location>
        <begin position="620"/>
        <end position="636"/>
    </location>
</feature>
<dbReference type="EMBL" id="CADCUB010000104">
    <property type="protein sequence ID" value="CAA9336024.1"/>
    <property type="molecule type" value="Genomic_DNA"/>
</dbReference>
<evidence type="ECO:0000313" key="2">
    <source>
        <dbReference type="EMBL" id="CAA9336024.1"/>
    </source>
</evidence>
<feature type="compositionally biased region" description="Basic and acidic residues" evidence="1">
    <location>
        <begin position="588"/>
        <end position="600"/>
    </location>
</feature>
<sequence>MVLVRGVAGSVPSRRAVAAPDVAARRAQAQVHPGAALAQALGAPLGGGQHRPRHRRVHAGRGRRGPERHHARGVHHRPAVGRRPAGRSGSRRPAQARQDGAGQVLVRGAVDQHDVGDARGVQLGDGLGAGREHHHVGLGGGGGQHSGDARRLLGLVVAEDDRAGVPRRRRLQDGGLGRVAAHHPQAGCLGLGGAVRGQRHHHDLVAAARQLPGEVAGGRAPPGQHHVTADGRVVVGRGLRGGRDRSPPLEAGGQRPAAGSQAGGGHEQQDGRGDERLGAVLPEPGRGQPDVAAEPLEHERELADLGEQQPGARGGGGADARRPGRRGGRDRLDDEDQGHGAHDQQRLLQQEADVEQRPDRQEEGRGEQDLQGQHLAECVRRVARLAHDQAGEEGPERDRHPGQGREVGGAQAQGDDREQEHLRRAGPRDGLQHRRHDPAGDHQRDGDDRQRGAEGADQPAGAATALAVLPDHGQHQHHRDDGEVLEDQQPEARLAGGGAGGAPVAEQLEHDGRRGQRDEQPGEHGRSQVDPGRHQQARRDQHGAQDLQRAAQQDQPSDRHEAADGELDADREQQQDDADLGGGVDDLPLAHDAERVRADQDAGQQEADDRDDPQPGAQVADHRPGDHERRDLRQELRWSLTCGQQHPGPPARSCGADKPRTGRVLPATAVPGPDSGRMSG</sequence>
<feature type="compositionally biased region" description="Basic and acidic residues" evidence="1">
    <location>
        <begin position="507"/>
        <end position="543"/>
    </location>
</feature>
<feature type="compositionally biased region" description="Basic and acidic residues" evidence="1">
    <location>
        <begin position="377"/>
        <end position="403"/>
    </location>
</feature>
<proteinExistence type="predicted"/>
<reference evidence="2" key="1">
    <citation type="submission" date="2020-02" db="EMBL/GenBank/DDBJ databases">
        <authorList>
            <person name="Meier V. D."/>
        </authorList>
    </citation>
    <scope>NUCLEOTIDE SEQUENCE</scope>
    <source>
        <strain evidence="2">AVDCRST_MAG07</strain>
    </source>
</reference>
<feature type="region of interest" description="Disordered" evidence="1">
    <location>
        <begin position="214"/>
        <end position="291"/>
    </location>
</feature>
<feature type="compositionally biased region" description="Basic and acidic residues" evidence="1">
    <location>
        <begin position="472"/>
        <end position="482"/>
    </location>
</feature>
<accession>A0A6J4LLE6</accession>
<gene>
    <name evidence="2" type="ORF">AVDCRST_MAG07-2462</name>
</gene>
<feature type="compositionally biased region" description="Basic and acidic residues" evidence="1">
    <location>
        <begin position="556"/>
        <end position="574"/>
    </location>
</feature>
<feature type="compositionally biased region" description="Low complexity" evidence="1">
    <location>
        <begin position="544"/>
        <end position="555"/>
    </location>
</feature>